<keyword evidence="1" id="KW-1133">Transmembrane helix</keyword>
<name>A0A8K0D1W2_IGNLU</name>
<reference evidence="2" key="1">
    <citation type="submission" date="2019-08" db="EMBL/GenBank/DDBJ databases">
        <title>The genome of the North American firefly Photinus pyralis.</title>
        <authorList>
            <consortium name="Photinus pyralis genome working group"/>
            <person name="Fallon T.R."/>
            <person name="Sander Lower S.E."/>
            <person name="Weng J.-K."/>
        </authorList>
    </citation>
    <scope>NUCLEOTIDE SEQUENCE</scope>
    <source>
        <strain evidence="2">TRF0915ILg1</strain>
        <tissue evidence="2">Whole body</tissue>
    </source>
</reference>
<dbReference type="Gene3D" id="3.40.50.1820">
    <property type="entry name" value="alpha/beta hydrolase"/>
    <property type="match status" value="1"/>
</dbReference>
<dbReference type="AlphaFoldDB" id="A0A8K0D1W2"/>
<dbReference type="Proteomes" id="UP000801492">
    <property type="component" value="Unassembled WGS sequence"/>
</dbReference>
<keyword evidence="3" id="KW-1185">Reference proteome</keyword>
<evidence type="ECO:0000313" key="3">
    <source>
        <dbReference type="Proteomes" id="UP000801492"/>
    </source>
</evidence>
<sequence>LLNTLCSHIRAVLYFEESIDTSIFPAAPCEKADCCPTRQILMGDPASTSLWGDYCLTTASTFPFGKRLLMRSASKHLRYTNPKSIAKASHNSVCAIDAPRKLLILLTSNIISFTFLYVIY</sequence>
<feature type="transmembrane region" description="Helical" evidence="1">
    <location>
        <begin position="102"/>
        <end position="119"/>
    </location>
</feature>
<gene>
    <name evidence="2" type="ORF">ILUMI_10561</name>
</gene>
<keyword evidence="1" id="KW-0812">Transmembrane</keyword>
<keyword evidence="1" id="KW-0472">Membrane</keyword>
<protein>
    <submittedName>
        <fullName evidence="2">Uncharacterized protein</fullName>
    </submittedName>
</protein>
<feature type="non-terminal residue" evidence="2">
    <location>
        <position position="1"/>
    </location>
</feature>
<organism evidence="2 3">
    <name type="scientific">Ignelater luminosus</name>
    <name type="common">Cucubano</name>
    <name type="synonym">Pyrophorus luminosus</name>
    <dbReference type="NCBI Taxonomy" id="2038154"/>
    <lineage>
        <taxon>Eukaryota</taxon>
        <taxon>Metazoa</taxon>
        <taxon>Ecdysozoa</taxon>
        <taxon>Arthropoda</taxon>
        <taxon>Hexapoda</taxon>
        <taxon>Insecta</taxon>
        <taxon>Pterygota</taxon>
        <taxon>Neoptera</taxon>
        <taxon>Endopterygota</taxon>
        <taxon>Coleoptera</taxon>
        <taxon>Polyphaga</taxon>
        <taxon>Elateriformia</taxon>
        <taxon>Elateroidea</taxon>
        <taxon>Elateridae</taxon>
        <taxon>Agrypninae</taxon>
        <taxon>Pyrophorini</taxon>
        <taxon>Ignelater</taxon>
    </lineage>
</organism>
<proteinExistence type="predicted"/>
<dbReference type="InterPro" id="IPR029058">
    <property type="entry name" value="AB_hydrolase_fold"/>
</dbReference>
<dbReference type="EMBL" id="VTPC01005756">
    <property type="protein sequence ID" value="KAF2895616.1"/>
    <property type="molecule type" value="Genomic_DNA"/>
</dbReference>
<evidence type="ECO:0000256" key="1">
    <source>
        <dbReference type="SAM" id="Phobius"/>
    </source>
</evidence>
<accession>A0A8K0D1W2</accession>
<evidence type="ECO:0000313" key="2">
    <source>
        <dbReference type="EMBL" id="KAF2895616.1"/>
    </source>
</evidence>
<comment type="caution">
    <text evidence="2">The sequence shown here is derived from an EMBL/GenBank/DDBJ whole genome shotgun (WGS) entry which is preliminary data.</text>
</comment>